<evidence type="ECO:0000313" key="2">
    <source>
        <dbReference type="Proteomes" id="UP000276133"/>
    </source>
</evidence>
<gene>
    <name evidence="1" type="ORF">BpHYR1_026270</name>
</gene>
<sequence>MTTQFWNSRNRNRLKVEELAVRVSCTLNFLALCFGAKCKLLEPFYFDKDNELTISDGNESENILKKHLSSNKKK</sequence>
<proteinExistence type="predicted"/>
<feature type="non-terminal residue" evidence="1">
    <location>
        <position position="74"/>
    </location>
</feature>
<protein>
    <submittedName>
        <fullName evidence="1">Uncharacterized protein</fullName>
    </submittedName>
</protein>
<evidence type="ECO:0000313" key="1">
    <source>
        <dbReference type="EMBL" id="RNA35362.1"/>
    </source>
</evidence>
<dbReference type="EMBL" id="REGN01001333">
    <property type="protein sequence ID" value="RNA35362.1"/>
    <property type="molecule type" value="Genomic_DNA"/>
</dbReference>
<keyword evidence="2" id="KW-1185">Reference proteome</keyword>
<name>A0A3M7SHX8_BRAPC</name>
<reference evidence="1 2" key="1">
    <citation type="journal article" date="2018" name="Sci. Rep.">
        <title>Genomic signatures of local adaptation to the degree of environmental predictability in rotifers.</title>
        <authorList>
            <person name="Franch-Gras L."/>
            <person name="Hahn C."/>
            <person name="Garcia-Roger E.M."/>
            <person name="Carmona M.J."/>
            <person name="Serra M."/>
            <person name="Gomez A."/>
        </authorList>
    </citation>
    <scope>NUCLEOTIDE SEQUENCE [LARGE SCALE GENOMIC DNA]</scope>
    <source>
        <strain evidence="1">HYR1</strain>
    </source>
</reference>
<comment type="caution">
    <text evidence="1">The sequence shown here is derived from an EMBL/GenBank/DDBJ whole genome shotgun (WGS) entry which is preliminary data.</text>
</comment>
<accession>A0A3M7SHX8</accession>
<dbReference type="Proteomes" id="UP000276133">
    <property type="component" value="Unassembled WGS sequence"/>
</dbReference>
<dbReference type="AlphaFoldDB" id="A0A3M7SHX8"/>
<organism evidence="1 2">
    <name type="scientific">Brachionus plicatilis</name>
    <name type="common">Marine rotifer</name>
    <name type="synonym">Brachionus muelleri</name>
    <dbReference type="NCBI Taxonomy" id="10195"/>
    <lineage>
        <taxon>Eukaryota</taxon>
        <taxon>Metazoa</taxon>
        <taxon>Spiralia</taxon>
        <taxon>Gnathifera</taxon>
        <taxon>Rotifera</taxon>
        <taxon>Eurotatoria</taxon>
        <taxon>Monogononta</taxon>
        <taxon>Pseudotrocha</taxon>
        <taxon>Ploima</taxon>
        <taxon>Brachionidae</taxon>
        <taxon>Brachionus</taxon>
    </lineage>
</organism>